<proteinExistence type="inferred from homology"/>
<dbReference type="PANTHER" id="PTHR28047:SF5">
    <property type="entry name" value="PROTEIN DCG1"/>
    <property type="match status" value="1"/>
</dbReference>
<dbReference type="Gene3D" id="3.40.50.12500">
    <property type="match status" value="1"/>
</dbReference>
<dbReference type="Pfam" id="PF01177">
    <property type="entry name" value="Asp_Glu_race"/>
    <property type="match status" value="1"/>
</dbReference>
<dbReference type="PATRIC" id="fig|1678840.3.peg.264"/>
<organism evidence="2">
    <name type="scientific">Flexilinea flocculi</name>
    <dbReference type="NCBI Taxonomy" id="1678840"/>
    <lineage>
        <taxon>Bacteria</taxon>
        <taxon>Bacillati</taxon>
        <taxon>Chloroflexota</taxon>
        <taxon>Anaerolineae</taxon>
        <taxon>Anaerolineales</taxon>
        <taxon>Anaerolineaceae</taxon>
        <taxon>Flexilinea</taxon>
    </lineage>
</organism>
<dbReference type="InterPro" id="IPR015942">
    <property type="entry name" value="Asp/Glu/hydantoin_racemase"/>
</dbReference>
<feature type="non-terminal residue" evidence="2">
    <location>
        <position position="160"/>
    </location>
</feature>
<protein>
    <submittedName>
        <fullName evidence="2">Asp/Glu/Hydantoin racemase</fullName>
    </submittedName>
</protein>
<reference evidence="2" key="1">
    <citation type="journal article" date="2015" name="Genome Announc.">
        <title>Draft Genome Sequence of Anaerolineae Strain TC1, a Novel Isolate from a Methanogenic Wastewater Treatment System.</title>
        <authorList>
            <person name="Matsuura N."/>
            <person name="Tourlousse D.M."/>
            <person name="Sun L."/>
            <person name="Toyonaga M."/>
            <person name="Kuroda K."/>
            <person name="Ohashi A."/>
            <person name="Cruz R."/>
            <person name="Yamaguchi T."/>
            <person name="Sekiguchi Y."/>
        </authorList>
    </citation>
    <scope>NUCLEOTIDE SEQUENCE [LARGE SCALE GENOMIC DNA]</scope>
    <source>
        <strain evidence="2">TC1</strain>
    </source>
</reference>
<dbReference type="STRING" id="1678840.ATC1_11226"/>
<gene>
    <name evidence="2" type="ORF">ATC1_11226</name>
</gene>
<dbReference type="EMBL" id="DF968179">
    <property type="protein sequence ID" value="GAP39299.1"/>
    <property type="molecule type" value="Genomic_DNA"/>
</dbReference>
<evidence type="ECO:0000313" key="2">
    <source>
        <dbReference type="EMBL" id="GAP39299.1"/>
    </source>
</evidence>
<keyword evidence="3" id="KW-1185">Reference proteome</keyword>
<evidence type="ECO:0000256" key="1">
    <source>
        <dbReference type="ARBA" id="ARBA00038414"/>
    </source>
</evidence>
<evidence type="ECO:0000313" key="3">
    <source>
        <dbReference type="Proteomes" id="UP000053370"/>
    </source>
</evidence>
<dbReference type="InterPro" id="IPR053714">
    <property type="entry name" value="Iso_Racemase_Enz_sf"/>
</dbReference>
<dbReference type="Proteomes" id="UP000053370">
    <property type="component" value="Unassembled WGS sequence"/>
</dbReference>
<comment type="similarity">
    <text evidence="1">Belongs to the HyuE racemase family.</text>
</comment>
<accession>A0A0K8P9W8</accession>
<name>A0A0K8P9W8_9CHLR</name>
<dbReference type="AlphaFoldDB" id="A0A0K8P9W8"/>
<dbReference type="GO" id="GO:0047661">
    <property type="term" value="F:amino-acid racemase activity"/>
    <property type="evidence" value="ECO:0007669"/>
    <property type="project" value="InterPro"/>
</dbReference>
<sequence length="160" mass="17567">MRICVINPNSSTSVTNHLRETLNKIRRQDCELTVICPEHGPVSIESAYDETLAAYHIMDLVKKANEDGFDAIIIACFSDPGLDAAKEISKIPVIGIEESTLHVAAMLGHKFSIMTGMKRRVPTREWHTAFRGLSQSYAASPVLGMSVLEMDADPEKGKPA</sequence>
<dbReference type="InterPro" id="IPR052186">
    <property type="entry name" value="Hydantoin_racemase-like"/>
</dbReference>
<dbReference type="PANTHER" id="PTHR28047">
    <property type="entry name" value="PROTEIN DCG1"/>
    <property type="match status" value="1"/>
</dbReference>
<dbReference type="RefSeq" id="WP_172667686.1">
    <property type="nucleotide sequence ID" value="NZ_DF968179.1"/>
</dbReference>